<keyword evidence="3" id="KW-0808">Transferase</keyword>
<evidence type="ECO:0000313" key="4">
    <source>
        <dbReference type="Proteomes" id="UP001206128"/>
    </source>
</evidence>
<feature type="compositionally biased region" description="Basic and acidic residues" evidence="1">
    <location>
        <begin position="20"/>
        <end position="39"/>
    </location>
</feature>
<evidence type="ECO:0000259" key="2">
    <source>
        <dbReference type="Pfam" id="PF08241"/>
    </source>
</evidence>
<dbReference type="Gene3D" id="3.40.50.150">
    <property type="entry name" value="Vaccinia Virus protein VP39"/>
    <property type="match status" value="1"/>
</dbReference>
<feature type="domain" description="Methyltransferase type 11" evidence="2">
    <location>
        <begin position="110"/>
        <end position="206"/>
    </location>
</feature>
<dbReference type="GO" id="GO:0032259">
    <property type="term" value="P:methylation"/>
    <property type="evidence" value="ECO:0007669"/>
    <property type="project" value="UniProtKB-KW"/>
</dbReference>
<dbReference type="GO" id="GO:0008757">
    <property type="term" value="F:S-adenosylmethionine-dependent methyltransferase activity"/>
    <property type="evidence" value="ECO:0007669"/>
    <property type="project" value="InterPro"/>
</dbReference>
<dbReference type="SUPFAM" id="SSF53335">
    <property type="entry name" value="S-adenosyl-L-methionine-dependent methyltransferases"/>
    <property type="match status" value="1"/>
</dbReference>
<dbReference type="InterPro" id="IPR029063">
    <property type="entry name" value="SAM-dependent_MTases_sf"/>
</dbReference>
<evidence type="ECO:0000256" key="1">
    <source>
        <dbReference type="SAM" id="MobiDB-lite"/>
    </source>
</evidence>
<accession>A0AAE3GL93</accession>
<sequence>MTREPGLDTPFVTDATSPDQRSDQAKQSDDAGGDRHAAAERALGTTGVVKRPVGPGESRSASRAWWDADADDYQAEHGAFLGAADFVWCPEGLREAEVGLLGEVAGASVLEVGCGAAPCARWLCAQGARAVGLDLSAGMLRHAVADNRRTGIAVPLVQASADQLPFADACFDLACSAFGAVPFVADVTALLREVARVLRPGGRWVFAVTHPIRWIFPDDPGPDGLRATLPYFDRTPYVEVDEQGVATYVEHHRTLGDYVRAIHSAGLTLVDLIEPEWPEGHTREWGQWSPLRGALFPGTAIFSCRKN</sequence>
<feature type="region of interest" description="Disordered" evidence="1">
    <location>
        <begin position="1"/>
        <end position="63"/>
    </location>
</feature>
<keyword evidence="3" id="KW-0489">Methyltransferase</keyword>
<organism evidence="3 4">
    <name type="scientific">Goodfellowiella coeruleoviolacea</name>
    <dbReference type="NCBI Taxonomy" id="334858"/>
    <lineage>
        <taxon>Bacteria</taxon>
        <taxon>Bacillati</taxon>
        <taxon>Actinomycetota</taxon>
        <taxon>Actinomycetes</taxon>
        <taxon>Pseudonocardiales</taxon>
        <taxon>Pseudonocardiaceae</taxon>
        <taxon>Goodfellowiella</taxon>
    </lineage>
</organism>
<dbReference type="CDD" id="cd02440">
    <property type="entry name" value="AdoMet_MTases"/>
    <property type="match status" value="1"/>
</dbReference>
<evidence type="ECO:0000313" key="3">
    <source>
        <dbReference type="EMBL" id="MCP2169374.1"/>
    </source>
</evidence>
<dbReference type="Proteomes" id="UP001206128">
    <property type="component" value="Unassembled WGS sequence"/>
</dbReference>
<dbReference type="EMBL" id="JAMTCK010000018">
    <property type="protein sequence ID" value="MCP2169374.1"/>
    <property type="molecule type" value="Genomic_DNA"/>
</dbReference>
<dbReference type="InterPro" id="IPR013216">
    <property type="entry name" value="Methyltransf_11"/>
</dbReference>
<protein>
    <submittedName>
        <fullName evidence="3">Methyltransferase domain-containing protein</fullName>
    </submittedName>
</protein>
<dbReference type="AlphaFoldDB" id="A0AAE3GL93"/>
<name>A0AAE3GL93_9PSEU</name>
<dbReference type="PANTHER" id="PTHR42912:SF93">
    <property type="entry name" value="N6-ADENOSINE-METHYLTRANSFERASE TMT1A"/>
    <property type="match status" value="1"/>
</dbReference>
<gene>
    <name evidence="3" type="ORF">LX83_006259</name>
</gene>
<reference evidence="3" key="1">
    <citation type="submission" date="2022-06" db="EMBL/GenBank/DDBJ databases">
        <title>Genomic Encyclopedia of Archaeal and Bacterial Type Strains, Phase II (KMG-II): from individual species to whole genera.</title>
        <authorList>
            <person name="Goeker M."/>
        </authorList>
    </citation>
    <scope>NUCLEOTIDE SEQUENCE</scope>
    <source>
        <strain evidence="3">DSM 43935</strain>
    </source>
</reference>
<comment type="caution">
    <text evidence="3">The sequence shown here is derived from an EMBL/GenBank/DDBJ whole genome shotgun (WGS) entry which is preliminary data.</text>
</comment>
<dbReference type="PANTHER" id="PTHR42912">
    <property type="entry name" value="METHYLTRANSFERASE"/>
    <property type="match status" value="1"/>
</dbReference>
<keyword evidence="4" id="KW-1185">Reference proteome</keyword>
<dbReference type="Pfam" id="PF08241">
    <property type="entry name" value="Methyltransf_11"/>
    <property type="match status" value="1"/>
</dbReference>
<proteinExistence type="predicted"/>
<dbReference type="InterPro" id="IPR050508">
    <property type="entry name" value="Methyltransf_Superfamily"/>
</dbReference>